<evidence type="ECO:0000256" key="1">
    <source>
        <dbReference type="SAM" id="MobiDB-lite"/>
    </source>
</evidence>
<feature type="transmembrane region" description="Helical" evidence="2">
    <location>
        <begin position="117"/>
        <end position="138"/>
    </location>
</feature>
<dbReference type="Proteomes" id="UP001150217">
    <property type="component" value="Unassembled WGS sequence"/>
</dbReference>
<name>A0ABQ8VRE9_9AGAR</name>
<dbReference type="Pfam" id="PF11712">
    <property type="entry name" value="Vma12"/>
    <property type="match status" value="1"/>
</dbReference>
<keyword evidence="2" id="KW-0812">Transmembrane</keyword>
<keyword evidence="2" id="KW-1133">Transmembrane helix</keyword>
<dbReference type="EMBL" id="JANVFT010000013">
    <property type="protein sequence ID" value="KAJ4498922.1"/>
    <property type="molecule type" value="Genomic_DNA"/>
</dbReference>
<protein>
    <submittedName>
        <fullName evidence="3">Uncharacterized protein</fullName>
    </submittedName>
</protein>
<dbReference type="InterPro" id="IPR021013">
    <property type="entry name" value="ATPase_Vma12"/>
</dbReference>
<comment type="caution">
    <text evidence="3">The sequence shown here is derived from an EMBL/GenBank/DDBJ whole genome shotgun (WGS) entry which is preliminary data.</text>
</comment>
<reference evidence="3" key="1">
    <citation type="submission" date="2022-08" db="EMBL/GenBank/DDBJ databases">
        <title>A Global Phylogenomic Analysis of the Shiitake Genus Lentinula.</title>
        <authorList>
            <consortium name="DOE Joint Genome Institute"/>
            <person name="Sierra-Patev S."/>
            <person name="Min B."/>
            <person name="Naranjo-Ortiz M."/>
            <person name="Looney B."/>
            <person name="Konkel Z."/>
            <person name="Slot J.C."/>
            <person name="Sakamoto Y."/>
            <person name="Steenwyk J.L."/>
            <person name="Rokas A."/>
            <person name="Carro J."/>
            <person name="Camarero S."/>
            <person name="Ferreira P."/>
            <person name="Molpeceres G."/>
            <person name="Ruiz-Duenas F.J."/>
            <person name="Serrano A."/>
            <person name="Henrissat B."/>
            <person name="Drula E."/>
            <person name="Hughes K.W."/>
            <person name="Mata J.L."/>
            <person name="Ishikawa N.K."/>
            <person name="Vargas-Isla R."/>
            <person name="Ushijima S."/>
            <person name="Smith C.A."/>
            <person name="Ahrendt S."/>
            <person name="Andreopoulos W."/>
            <person name="He G."/>
            <person name="Labutti K."/>
            <person name="Lipzen A."/>
            <person name="Ng V."/>
            <person name="Riley R."/>
            <person name="Sandor L."/>
            <person name="Barry K."/>
            <person name="Martinez A.T."/>
            <person name="Xiao Y."/>
            <person name="Gibbons J.G."/>
            <person name="Terashima K."/>
            <person name="Grigoriev I.V."/>
            <person name="Hibbett D.S."/>
        </authorList>
    </citation>
    <scope>NUCLEOTIDE SEQUENCE</scope>
    <source>
        <strain evidence="3">RHP3577 ss4</strain>
    </source>
</reference>
<evidence type="ECO:0000313" key="3">
    <source>
        <dbReference type="EMBL" id="KAJ4498922.1"/>
    </source>
</evidence>
<feature type="transmembrane region" description="Helical" evidence="2">
    <location>
        <begin position="150"/>
        <end position="171"/>
    </location>
</feature>
<keyword evidence="2" id="KW-0472">Membrane</keyword>
<accession>A0ABQ8VRE9</accession>
<evidence type="ECO:0000256" key="2">
    <source>
        <dbReference type="SAM" id="Phobius"/>
    </source>
</evidence>
<feature type="region of interest" description="Disordered" evidence="1">
    <location>
        <begin position="181"/>
        <end position="229"/>
    </location>
</feature>
<keyword evidence="4" id="KW-1185">Reference proteome</keyword>
<proteinExistence type="predicted"/>
<organism evidence="3 4">
    <name type="scientific">Lentinula lateritia</name>
    <dbReference type="NCBI Taxonomy" id="40482"/>
    <lineage>
        <taxon>Eukaryota</taxon>
        <taxon>Fungi</taxon>
        <taxon>Dikarya</taxon>
        <taxon>Basidiomycota</taxon>
        <taxon>Agaricomycotina</taxon>
        <taxon>Agaricomycetes</taxon>
        <taxon>Agaricomycetidae</taxon>
        <taxon>Agaricales</taxon>
        <taxon>Marasmiineae</taxon>
        <taxon>Omphalotaceae</taxon>
        <taxon>Lentinula</taxon>
    </lineage>
</organism>
<gene>
    <name evidence="3" type="ORF">C8R41DRAFT_755987</name>
</gene>
<sequence length="229" mass="25416">MSSEHSVNVSLETHLVSALEPLLFITDASLSIRLAQHLSDPRGIIPYDILLSVSRWSRSATGSSALRACSPPLDPNSYTMIALLAGTTTSPERKFGPYQPPQEPERLVAQEKRERKAITTIINGVLSIIGSGAAAWIGSERTNWRQEWRVLFALFVAVVVAISETALYIIWQSRSSSHLTTAKTRKHIRAKKEDNENPSLPNHSPTNEDDRGGLRLRIQKKPTSNENLQ</sequence>
<evidence type="ECO:0000313" key="4">
    <source>
        <dbReference type="Proteomes" id="UP001150217"/>
    </source>
</evidence>